<sequence length="423" mass="44917">MPHETDAETDHSWQPITTPFDADLYDVVRTDDGPFAVGGGGTIVANRGQGWEPVVESGPAGQNRTLRSIATIDNGARVWVAGASGAIGAYDLIRDRIYDFSYANDISGSWQSIAIFGTAGSETVFVSNASGTILSGTLSGLEVTGWSPSKPGSGAAIPALAAAADGVVYAVDTGGNVYEKRPGEWTAIGIADVQATPTDVTVGPRKDVYVAADDGMIYRYDPATERWKPIETPAAGLRAVDCSDDHLVAVSESNAVFRRPLDSRTSWQREPTPTGNDLLAVATGYPDIAVGKAGTVIERPPRTPPAEDRPSETPPAGNASRAGPCDRLESELLGRLDRTELESLLRHADCESPLLEHLGLLESDEAESVLGGRLERAPLAVLPVREGVVRGDERKGSHRRSSCDCAETESKLEDVLVERLLCE</sequence>
<dbReference type="SUPFAM" id="SSF101898">
    <property type="entry name" value="NHL repeat"/>
    <property type="match status" value="1"/>
</dbReference>
<dbReference type="OrthoDB" id="320255at2157"/>
<organism evidence="2 3">
    <name type="scientific">Natrinema salaciae</name>
    <dbReference type="NCBI Taxonomy" id="1186196"/>
    <lineage>
        <taxon>Archaea</taxon>
        <taxon>Methanobacteriati</taxon>
        <taxon>Methanobacteriota</taxon>
        <taxon>Stenosarchaea group</taxon>
        <taxon>Halobacteria</taxon>
        <taxon>Halobacteriales</taxon>
        <taxon>Natrialbaceae</taxon>
        <taxon>Natrinema</taxon>
    </lineage>
</organism>
<feature type="region of interest" description="Disordered" evidence="1">
    <location>
        <begin position="295"/>
        <end position="326"/>
    </location>
</feature>
<dbReference type="Proteomes" id="UP000199114">
    <property type="component" value="Unassembled WGS sequence"/>
</dbReference>
<dbReference type="AlphaFoldDB" id="A0A1H9EF01"/>
<feature type="compositionally biased region" description="Basic and acidic residues" evidence="1">
    <location>
        <begin position="299"/>
        <end position="311"/>
    </location>
</feature>
<evidence type="ECO:0008006" key="4">
    <source>
        <dbReference type="Google" id="ProtNLM"/>
    </source>
</evidence>
<reference evidence="3" key="1">
    <citation type="submission" date="2016-10" db="EMBL/GenBank/DDBJ databases">
        <authorList>
            <person name="Varghese N."/>
            <person name="Submissions S."/>
        </authorList>
    </citation>
    <scope>NUCLEOTIDE SEQUENCE [LARGE SCALE GENOMIC DNA]</scope>
    <source>
        <strain evidence="3">DSM 25055</strain>
    </source>
</reference>
<accession>A0A1H9EF01</accession>
<dbReference type="EMBL" id="FOFD01000002">
    <property type="protein sequence ID" value="SEQ24162.1"/>
    <property type="molecule type" value="Genomic_DNA"/>
</dbReference>
<evidence type="ECO:0000256" key="1">
    <source>
        <dbReference type="SAM" id="MobiDB-lite"/>
    </source>
</evidence>
<protein>
    <recommendedName>
        <fullName evidence="4">PQQ-like domain-containing protein</fullName>
    </recommendedName>
</protein>
<gene>
    <name evidence="2" type="ORF">SAMN04489841_1272</name>
</gene>
<dbReference type="Gene3D" id="2.115.10.10">
    <property type="entry name" value="Tachylectin 2"/>
    <property type="match status" value="1"/>
</dbReference>
<evidence type="ECO:0000313" key="2">
    <source>
        <dbReference type="EMBL" id="SEQ24162.1"/>
    </source>
</evidence>
<proteinExistence type="predicted"/>
<dbReference type="RefSeq" id="WP_139210823.1">
    <property type="nucleotide sequence ID" value="NZ_FOFD01000002.1"/>
</dbReference>
<name>A0A1H9EF01_9EURY</name>
<keyword evidence="3" id="KW-1185">Reference proteome</keyword>
<evidence type="ECO:0000313" key="3">
    <source>
        <dbReference type="Proteomes" id="UP000199114"/>
    </source>
</evidence>